<proteinExistence type="predicted"/>
<dbReference type="KEGG" id="mtua:CSH63_17905"/>
<dbReference type="EMBL" id="CP024087">
    <property type="protein sequence ID" value="AYF29305.1"/>
    <property type="molecule type" value="Genomic_DNA"/>
</dbReference>
<dbReference type="Proteomes" id="UP000267804">
    <property type="component" value="Chromosome"/>
</dbReference>
<dbReference type="AlphaFoldDB" id="A0A386WLL3"/>
<accession>A0A386WLL3</accession>
<organism evidence="2 3">
    <name type="scientific">Micromonospora tulbaghiae</name>
    <dbReference type="NCBI Taxonomy" id="479978"/>
    <lineage>
        <taxon>Bacteria</taxon>
        <taxon>Bacillati</taxon>
        <taxon>Actinomycetota</taxon>
        <taxon>Actinomycetes</taxon>
        <taxon>Micromonosporales</taxon>
        <taxon>Micromonosporaceae</taxon>
        <taxon>Micromonospora</taxon>
    </lineage>
</organism>
<dbReference type="RefSeq" id="WP_120571271.1">
    <property type="nucleotide sequence ID" value="NZ_CP024087.1"/>
</dbReference>
<gene>
    <name evidence="2" type="ORF">CSH63_17905</name>
</gene>
<evidence type="ECO:0000256" key="1">
    <source>
        <dbReference type="SAM" id="MobiDB-lite"/>
    </source>
</evidence>
<protein>
    <submittedName>
        <fullName evidence="2">Uncharacterized protein</fullName>
    </submittedName>
</protein>
<dbReference type="InterPro" id="IPR036361">
    <property type="entry name" value="SAP_dom_sf"/>
</dbReference>
<reference evidence="2 3" key="1">
    <citation type="submission" date="2017-10" db="EMBL/GenBank/DDBJ databases">
        <title>Integration of genomic and chemical information greatly accelerates assignment of the full stereostructure of myelolactone, a potent inhibitor of myeloma from a marine-derived Micromonospora.</title>
        <authorList>
            <person name="Kim M.C."/>
            <person name="Machado H."/>
            <person name="Jensen P.R."/>
            <person name="Fenical W."/>
        </authorList>
    </citation>
    <scope>NUCLEOTIDE SEQUENCE [LARGE SCALE GENOMIC DNA]</scope>
    <source>
        <strain evidence="2 3">CNY-010</strain>
    </source>
</reference>
<dbReference type="Gene3D" id="1.10.720.30">
    <property type="entry name" value="SAP domain"/>
    <property type="match status" value="1"/>
</dbReference>
<feature type="compositionally biased region" description="Basic and acidic residues" evidence="1">
    <location>
        <begin position="51"/>
        <end position="63"/>
    </location>
</feature>
<feature type="region of interest" description="Disordered" evidence="1">
    <location>
        <begin position="51"/>
        <end position="70"/>
    </location>
</feature>
<sequence length="84" mass="9216">MRRYVNKVSGARVQVRDTKVMDSSWEEVRDEAPASGYAAMKVPELKAEIERRNTDRAEADRIPGDGNKPDLVAALEADDAAAGQ</sequence>
<evidence type="ECO:0000313" key="2">
    <source>
        <dbReference type="EMBL" id="AYF29305.1"/>
    </source>
</evidence>
<name>A0A386WLL3_9ACTN</name>
<evidence type="ECO:0000313" key="3">
    <source>
        <dbReference type="Proteomes" id="UP000267804"/>
    </source>
</evidence>